<dbReference type="AlphaFoldDB" id="A0A4R8INT5"/>
<evidence type="ECO:0000313" key="7">
    <source>
        <dbReference type="Proteomes" id="UP000294914"/>
    </source>
</evidence>
<dbReference type="EMBL" id="SOQX01000009">
    <property type="protein sequence ID" value="TDX98127.1"/>
    <property type="molecule type" value="Genomic_DNA"/>
</dbReference>
<dbReference type="PANTHER" id="PTHR43755">
    <property type="match status" value="1"/>
</dbReference>
<feature type="domain" description="Flavocytochrome c sulphide dehydrogenase flavin-binding" evidence="4">
    <location>
        <begin position="359"/>
        <end position="429"/>
    </location>
</feature>
<dbReference type="InterPro" id="IPR016156">
    <property type="entry name" value="FAD/NAD-linked_Rdtase_dimer_sf"/>
</dbReference>
<dbReference type="InterPro" id="IPR015323">
    <property type="entry name" value="FlavoCytC_S_DH_flav-bd"/>
</dbReference>
<evidence type="ECO:0000256" key="1">
    <source>
        <dbReference type="ARBA" id="ARBA00022630"/>
    </source>
</evidence>
<keyword evidence="1" id="KW-0285">Flavoprotein</keyword>
<protein>
    <submittedName>
        <fullName evidence="6">Sulfide dehydrogenase (Flavocytochrome c) flavoprotein subunit</fullName>
    </submittedName>
</protein>
<dbReference type="SUPFAM" id="SSF51905">
    <property type="entry name" value="FAD/NAD(P)-binding domain"/>
    <property type="match status" value="2"/>
</dbReference>
<gene>
    <name evidence="6" type="ORF">EDC23_2609</name>
</gene>
<feature type="domain" description="FAD/NAD(P)-binding" evidence="3">
    <location>
        <begin position="38"/>
        <end position="141"/>
    </location>
</feature>
<dbReference type="InterPro" id="IPR037092">
    <property type="entry name" value="FlavoCytC_S_DH_flav-bd_sf"/>
</dbReference>
<dbReference type="InterPro" id="IPR023753">
    <property type="entry name" value="FAD/NAD-binding_dom"/>
</dbReference>
<dbReference type="Gene3D" id="3.90.760.10">
    <property type="entry name" value="Flavocytochrome c sulphide dehydrogenase, flavin-binding domain"/>
    <property type="match status" value="1"/>
</dbReference>
<evidence type="ECO:0000256" key="2">
    <source>
        <dbReference type="ARBA" id="ARBA00022827"/>
    </source>
</evidence>
<dbReference type="GO" id="GO:0016491">
    <property type="term" value="F:oxidoreductase activity"/>
    <property type="evidence" value="ECO:0007669"/>
    <property type="project" value="InterPro"/>
</dbReference>
<evidence type="ECO:0000259" key="3">
    <source>
        <dbReference type="Pfam" id="PF07992"/>
    </source>
</evidence>
<reference evidence="6 7" key="1">
    <citation type="submission" date="2019-03" db="EMBL/GenBank/DDBJ databases">
        <title>Genomic Encyclopedia of Type Strains, Phase IV (KMG-IV): sequencing the most valuable type-strain genomes for metagenomic binning, comparative biology and taxonomic classification.</title>
        <authorList>
            <person name="Goeker M."/>
        </authorList>
    </citation>
    <scope>NUCLEOTIDE SEQUENCE [LARGE SCALE GENOMIC DNA]</scope>
    <source>
        <strain evidence="6 7">DSM 16326</strain>
    </source>
</reference>
<comment type="caution">
    <text evidence="6">The sequence shown here is derived from an EMBL/GenBank/DDBJ whole genome shotgun (WGS) entry which is preliminary data.</text>
</comment>
<keyword evidence="2" id="KW-0274">FAD</keyword>
<dbReference type="InterPro" id="IPR036188">
    <property type="entry name" value="FAD/NAD-bd_sf"/>
</dbReference>
<evidence type="ECO:0000259" key="5">
    <source>
        <dbReference type="Pfam" id="PF21706"/>
    </source>
</evidence>
<dbReference type="Pfam" id="PF21706">
    <property type="entry name" value="FCSD_central"/>
    <property type="match status" value="1"/>
</dbReference>
<dbReference type="FunFam" id="3.50.50.60:FF:000234">
    <property type="entry name" value="Flavocytochrome C sulfide dehydrogenase"/>
    <property type="match status" value="1"/>
</dbReference>
<dbReference type="PROSITE" id="PS51257">
    <property type="entry name" value="PROKAR_LIPOPROTEIN"/>
    <property type="match status" value="1"/>
</dbReference>
<sequence length="430" mass="46329">MMNHINRRQFIQLVGGGSVLASSIGLVACSKQSTTSGRVVIIGGGFGGATCAKYLQRFDPDLDITLVEPKQNFVTCPFSNLVLGGLREMDSISHSYEAHSKRGIKVLHTSAREIDPTGKKVQLADGTTLEYDRLVVSPGIDFRWEDIENMSPGDAEKLPHAWNGGPQTVTLRRQLTAMPDGGTVIIAPPANPFRCPPGPYERASMIASYLKQNKPKSKVLILDAKTKFSKQPLFMQGWEALYGDMIEWVSGDAGGRITGVDIAGRALYNELGEEHAGSVVNLIPPQKAGKIAHAADLVDDTGWCPVNQRTFESSRHPDIHVIGDASLAGAMPKSGFAANNHGKVCAAAIVSALHNTTMPEPSYVNTCYSLVGPDYGISVAAVYRYSDEEGIYAVKEAGGVSPGDVGPDFREQEARYTRGWYASITSDTWG</sequence>
<name>A0A4R8INT5_9GAMM</name>
<proteinExistence type="predicted"/>
<dbReference type="Pfam" id="PF09242">
    <property type="entry name" value="FCSD-flav_bind"/>
    <property type="match status" value="1"/>
</dbReference>
<accession>A0A4R8INT5</accession>
<dbReference type="InterPro" id="IPR049386">
    <property type="entry name" value="FCSD_central"/>
</dbReference>
<dbReference type="Pfam" id="PF07992">
    <property type="entry name" value="Pyr_redox_2"/>
    <property type="match status" value="1"/>
</dbReference>
<evidence type="ECO:0000259" key="4">
    <source>
        <dbReference type="Pfam" id="PF09242"/>
    </source>
</evidence>
<keyword evidence="7" id="KW-1185">Reference proteome</keyword>
<dbReference type="GO" id="GO:0050660">
    <property type="term" value="F:flavin adenine dinucleotide binding"/>
    <property type="evidence" value="ECO:0007669"/>
    <property type="project" value="InterPro"/>
</dbReference>
<dbReference type="InterPro" id="IPR052541">
    <property type="entry name" value="SQRD"/>
</dbReference>
<dbReference type="RefSeq" id="WP_317622985.1">
    <property type="nucleotide sequence ID" value="NZ_SOQX01000009.1"/>
</dbReference>
<dbReference type="Proteomes" id="UP000294914">
    <property type="component" value="Unassembled WGS sequence"/>
</dbReference>
<dbReference type="SUPFAM" id="SSF55424">
    <property type="entry name" value="FAD/NAD-linked reductases, dimerisation (C-terminal) domain"/>
    <property type="match status" value="1"/>
</dbReference>
<feature type="domain" description="Sulfide dehydrogenase [flavocytochrome c] flavoprotein chain central" evidence="5">
    <location>
        <begin position="168"/>
        <end position="284"/>
    </location>
</feature>
<organism evidence="6 7">
    <name type="scientific">Thiohalophilus thiocyanatoxydans</name>
    <dbReference type="NCBI Taxonomy" id="381308"/>
    <lineage>
        <taxon>Bacteria</taxon>
        <taxon>Pseudomonadati</taxon>
        <taxon>Pseudomonadota</taxon>
        <taxon>Gammaproteobacteria</taxon>
        <taxon>Thiohalomonadales</taxon>
        <taxon>Thiohalophilaceae</taxon>
        <taxon>Thiohalophilus</taxon>
    </lineage>
</organism>
<dbReference type="Gene3D" id="3.50.50.60">
    <property type="entry name" value="FAD/NAD(P)-binding domain"/>
    <property type="match status" value="2"/>
</dbReference>
<evidence type="ECO:0000313" key="6">
    <source>
        <dbReference type="EMBL" id="TDX98127.1"/>
    </source>
</evidence>
<dbReference type="PANTHER" id="PTHR43755:SF1">
    <property type="entry name" value="FAD-DEPENDENT PYRIDINE NUCLEOTIDE-DISULPHIDE OXIDOREDUCTASE"/>
    <property type="match status" value="1"/>
</dbReference>